<dbReference type="InterPro" id="IPR016135">
    <property type="entry name" value="UBQ-conjugating_enzyme/RWD"/>
</dbReference>
<evidence type="ECO:0000256" key="2">
    <source>
        <dbReference type="ARBA" id="ARBA00004496"/>
    </source>
</evidence>
<reference evidence="16" key="2">
    <citation type="submission" date="2021-09" db="EMBL/GenBank/DDBJ databases">
        <authorList>
            <person name="Jia N."/>
            <person name="Wang J."/>
            <person name="Shi W."/>
            <person name="Du L."/>
            <person name="Sun Y."/>
            <person name="Zhan W."/>
            <person name="Jiang J."/>
            <person name="Wang Q."/>
            <person name="Zhang B."/>
            <person name="Ji P."/>
            <person name="Sakyi L.B."/>
            <person name="Cui X."/>
            <person name="Yuan T."/>
            <person name="Jiang B."/>
            <person name="Yang W."/>
            <person name="Lam T.T.-Y."/>
            <person name="Chang Q."/>
            <person name="Ding S."/>
            <person name="Wang X."/>
            <person name="Zhu J."/>
            <person name="Ruan X."/>
            <person name="Zhao L."/>
            <person name="Wei J."/>
            <person name="Que T."/>
            <person name="Du C."/>
            <person name="Cheng J."/>
            <person name="Dai P."/>
            <person name="Han X."/>
            <person name="Huang E."/>
            <person name="Gao Y."/>
            <person name="Liu J."/>
            <person name="Shao H."/>
            <person name="Ye R."/>
            <person name="Li L."/>
            <person name="Wei W."/>
            <person name="Wang X."/>
            <person name="Wang C."/>
            <person name="Huo Q."/>
            <person name="Li W."/>
            <person name="Guo W."/>
            <person name="Chen H."/>
            <person name="Chen S."/>
            <person name="Zhou L."/>
            <person name="Zhou L."/>
            <person name="Ni X."/>
            <person name="Tian J."/>
            <person name="Zhou Y."/>
            <person name="Sheng Y."/>
            <person name="Liu T."/>
            <person name="Pan Y."/>
            <person name="Xia L."/>
            <person name="Li J."/>
            <person name="Zhao F."/>
            <person name="Cao W."/>
        </authorList>
    </citation>
    <scope>NUCLEOTIDE SEQUENCE</scope>
    <source>
        <strain evidence="16">Rsan-2018</strain>
        <tissue evidence="16">Larvae</tissue>
    </source>
</reference>
<evidence type="ECO:0000256" key="6">
    <source>
        <dbReference type="ARBA" id="ARBA00022703"/>
    </source>
</evidence>
<dbReference type="Proteomes" id="UP000821837">
    <property type="component" value="Chromosome 11"/>
</dbReference>
<accession>A0A9D4T5L4</accession>
<dbReference type="PROSITE" id="PS50127">
    <property type="entry name" value="UBC_2"/>
    <property type="match status" value="1"/>
</dbReference>
<organism evidence="16 17">
    <name type="scientific">Rhipicephalus sanguineus</name>
    <name type="common">Brown dog tick</name>
    <name type="synonym">Ixodes sanguineus</name>
    <dbReference type="NCBI Taxonomy" id="34632"/>
    <lineage>
        <taxon>Eukaryota</taxon>
        <taxon>Metazoa</taxon>
        <taxon>Ecdysozoa</taxon>
        <taxon>Arthropoda</taxon>
        <taxon>Chelicerata</taxon>
        <taxon>Arachnida</taxon>
        <taxon>Acari</taxon>
        <taxon>Parasitiformes</taxon>
        <taxon>Ixodida</taxon>
        <taxon>Ixodoidea</taxon>
        <taxon>Ixodidae</taxon>
        <taxon>Rhipicephalinae</taxon>
        <taxon>Rhipicephalus</taxon>
        <taxon>Rhipicephalus</taxon>
    </lineage>
</organism>
<name>A0A9D4T5L4_RHISA</name>
<dbReference type="SUPFAM" id="SSF54495">
    <property type="entry name" value="UBC-like"/>
    <property type="match status" value="1"/>
</dbReference>
<dbReference type="GO" id="GO:0004869">
    <property type="term" value="F:cysteine-type endopeptidase inhibitor activity"/>
    <property type="evidence" value="ECO:0007669"/>
    <property type="project" value="TreeGrafter"/>
</dbReference>
<gene>
    <name evidence="16" type="ORF">HPB52_011124</name>
</gene>
<dbReference type="AlphaFoldDB" id="A0A9D4T5L4"/>
<dbReference type="Pfam" id="PF00179">
    <property type="entry name" value="UQ_con"/>
    <property type="match status" value="1"/>
</dbReference>
<evidence type="ECO:0000256" key="4">
    <source>
        <dbReference type="ARBA" id="ARBA00022490"/>
    </source>
</evidence>
<evidence type="ECO:0000256" key="8">
    <source>
        <dbReference type="ARBA" id="ARBA00022786"/>
    </source>
</evidence>
<evidence type="ECO:0000313" key="16">
    <source>
        <dbReference type="EMBL" id="KAH7972330.1"/>
    </source>
</evidence>
<dbReference type="SMART" id="SM00212">
    <property type="entry name" value="UBCc"/>
    <property type="match status" value="1"/>
</dbReference>
<dbReference type="GO" id="GO:0005737">
    <property type="term" value="C:cytoplasm"/>
    <property type="evidence" value="ECO:0007669"/>
    <property type="project" value="UniProtKB-SubCell"/>
</dbReference>
<dbReference type="Gene3D" id="3.10.110.10">
    <property type="entry name" value="Ubiquitin Conjugating Enzyme"/>
    <property type="match status" value="1"/>
</dbReference>
<evidence type="ECO:0000256" key="9">
    <source>
        <dbReference type="ARBA" id="ARBA00022840"/>
    </source>
</evidence>
<dbReference type="GO" id="GO:0061631">
    <property type="term" value="F:ubiquitin conjugating enzyme activity"/>
    <property type="evidence" value="ECO:0007669"/>
    <property type="project" value="UniProtKB-EC"/>
</dbReference>
<dbReference type="GO" id="GO:0006915">
    <property type="term" value="P:apoptotic process"/>
    <property type="evidence" value="ECO:0007669"/>
    <property type="project" value="UniProtKB-KW"/>
</dbReference>
<evidence type="ECO:0000256" key="10">
    <source>
        <dbReference type="ARBA" id="ARBA00023242"/>
    </source>
</evidence>
<keyword evidence="6" id="KW-0053">Apoptosis</keyword>
<feature type="domain" description="UBC core" evidence="15">
    <location>
        <begin position="63"/>
        <end position="167"/>
    </location>
</feature>
<evidence type="ECO:0000256" key="13">
    <source>
        <dbReference type="ARBA" id="ARBA00042316"/>
    </source>
</evidence>
<dbReference type="VEuPathDB" id="VectorBase:RSAN_050102"/>
<keyword evidence="5" id="KW-0808">Transferase</keyword>
<dbReference type="PANTHER" id="PTHR46116:SF26">
    <property type="entry name" value="UBIQUITIN-CONJUGATING ENZYME E2 Z"/>
    <property type="match status" value="1"/>
</dbReference>
<dbReference type="EC" id="2.3.2.23" evidence="3"/>
<comment type="caution">
    <text evidence="16">The sequence shown here is derived from an EMBL/GenBank/DDBJ whole genome shotgun (WGS) entry which is preliminary data.</text>
</comment>
<dbReference type="EMBL" id="JABSTV010001247">
    <property type="protein sequence ID" value="KAH7972330.1"/>
    <property type="molecule type" value="Genomic_DNA"/>
</dbReference>
<evidence type="ECO:0000256" key="1">
    <source>
        <dbReference type="ARBA" id="ARBA00004123"/>
    </source>
</evidence>
<reference evidence="16" key="1">
    <citation type="journal article" date="2020" name="Cell">
        <title>Large-Scale Comparative Analyses of Tick Genomes Elucidate Their Genetic Diversity and Vector Capacities.</title>
        <authorList>
            <consortium name="Tick Genome and Microbiome Consortium (TIGMIC)"/>
            <person name="Jia N."/>
            <person name="Wang J."/>
            <person name="Shi W."/>
            <person name="Du L."/>
            <person name="Sun Y."/>
            <person name="Zhan W."/>
            <person name="Jiang J.F."/>
            <person name="Wang Q."/>
            <person name="Zhang B."/>
            <person name="Ji P."/>
            <person name="Bell-Sakyi L."/>
            <person name="Cui X.M."/>
            <person name="Yuan T.T."/>
            <person name="Jiang B.G."/>
            <person name="Yang W.F."/>
            <person name="Lam T.T."/>
            <person name="Chang Q.C."/>
            <person name="Ding S.J."/>
            <person name="Wang X.J."/>
            <person name="Zhu J.G."/>
            <person name="Ruan X.D."/>
            <person name="Zhao L."/>
            <person name="Wei J.T."/>
            <person name="Ye R.Z."/>
            <person name="Que T.C."/>
            <person name="Du C.H."/>
            <person name="Zhou Y.H."/>
            <person name="Cheng J.X."/>
            <person name="Dai P.F."/>
            <person name="Guo W.B."/>
            <person name="Han X.H."/>
            <person name="Huang E.J."/>
            <person name="Li L.F."/>
            <person name="Wei W."/>
            <person name="Gao Y.C."/>
            <person name="Liu J.Z."/>
            <person name="Shao H.Z."/>
            <person name="Wang X."/>
            <person name="Wang C.C."/>
            <person name="Yang T.C."/>
            <person name="Huo Q.B."/>
            <person name="Li W."/>
            <person name="Chen H.Y."/>
            <person name="Chen S.E."/>
            <person name="Zhou L.G."/>
            <person name="Ni X.B."/>
            <person name="Tian J.H."/>
            <person name="Sheng Y."/>
            <person name="Liu T."/>
            <person name="Pan Y.S."/>
            <person name="Xia L.Y."/>
            <person name="Li J."/>
            <person name="Zhao F."/>
            <person name="Cao W.C."/>
        </authorList>
    </citation>
    <scope>NUCLEOTIDE SEQUENCE</scope>
    <source>
        <strain evidence="16">Rsan-2018</strain>
    </source>
</reference>
<sequence>MEYETAVSSYEFLDEECGDPLVAEYPLSSCASSCSGENVGKLLVFPPEQWNPVIFEHEGTSPQCLRRCKHDIMDLITDPPPGVCIAPQESDITRIHALVVGPTDTLYEGGFFHFLIQCPPDYPMKPPRVRLMNTDGGRVRFHPNMYESGQVCLNILGTSDLSGVPVE</sequence>
<proteinExistence type="predicted"/>
<evidence type="ECO:0000256" key="7">
    <source>
        <dbReference type="ARBA" id="ARBA00022741"/>
    </source>
</evidence>
<dbReference type="GO" id="GO:0043066">
    <property type="term" value="P:negative regulation of apoptotic process"/>
    <property type="evidence" value="ECO:0007669"/>
    <property type="project" value="TreeGrafter"/>
</dbReference>
<keyword evidence="7" id="KW-0547">Nucleotide-binding</keyword>
<evidence type="ECO:0000256" key="12">
    <source>
        <dbReference type="ARBA" id="ARBA00041798"/>
    </source>
</evidence>
<dbReference type="GO" id="GO:0005524">
    <property type="term" value="F:ATP binding"/>
    <property type="evidence" value="ECO:0007669"/>
    <property type="project" value="UniProtKB-KW"/>
</dbReference>
<keyword evidence="10" id="KW-0539">Nucleus</keyword>
<evidence type="ECO:0000256" key="14">
    <source>
        <dbReference type="ARBA" id="ARBA00042401"/>
    </source>
</evidence>
<keyword evidence="4" id="KW-0963">Cytoplasm</keyword>
<evidence type="ECO:0000256" key="11">
    <source>
        <dbReference type="ARBA" id="ARBA00039894"/>
    </source>
</evidence>
<evidence type="ECO:0000313" key="17">
    <source>
        <dbReference type="Proteomes" id="UP000821837"/>
    </source>
</evidence>
<protein>
    <recommendedName>
        <fullName evidence="11">Ubiquitin-conjugating enzyme E2 Z</fullName>
        <ecNumber evidence="3">2.3.2.23</ecNumber>
    </recommendedName>
    <alternativeName>
        <fullName evidence="12">E2 ubiquitin-conjugating enzyme Z</fullName>
    </alternativeName>
    <alternativeName>
        <fullName evidence="14">Ubiquitin carrier protein Z</fullName>
    </alternativeName>
    <alternativeName>
        <fullName evidence="13">Ubiquitin-protein ligase Z</fullName>
    </alternativeName>
</protein>
<evidence type="ECO:0000259" key="15">
    <source>
        <dbReference type="PROSITE" id="PS50127"/>
    </source>
</evidence>
<dbReference type="GO" id="GO:0005634">
    <property type="term" value="C:nucleus"/>
    <property type="evidence" value="ECO:0007669"/>
    <property type="project" value="UniProtKB-SubCell"/>
</dbReference>
<keyword evidence="17" id="KW-1185">Reference proteome</keyword>
<dbReference type="InterPro" id="IPR000608">
    <property type="entry name" value="UBC"/>
</dbReference>
<evidence type="ECO:0000256" key="3">
    <source>
        <dbReference type="ARBA" id="ARBA00012486"/>
    </source>
</evidence>
<evidence type="ECO:0000256" key="5">
    <source>
        <dbReference type="ARBA" id="ARBA00022679"/>
    </source>
</evidence>
<keyword evidence="9" id="KW-0067">ATP-binding</keyword>
<keyword evidence="8" id="KW-0833">Ubl conjugation pathway</keyword>
<dbReference type="PANTHER" id="PTHR46116">
    <property type="entry name" value="(E3-INDEPENDENT) E2 UBIQUITIN-CONJUGATING ENZYME"/>
    <property type="match status" value="1"/>
</dbReference>
<comment type="subcellular location">
    <subcellularLocation>
        <location evidence="2">Cytoplasm</location>
    </subcellularLocation>
    <subcellularLocation>
        <location evidence="1">Nucleus</location>
    </subcellularLocation>
</comment>